<name>A0A8X6F9R8_TRICU</name>
<evidence type="ECO:0000313" key="12">
    <source>
        <dbReference type="Proteomes" id="UP000887116"/>
    </source>
</evidence>
<keyword evidence="3" id="KW-0255">Endonuclease</keyword>
<dbReference type="Proteomes" id="UP000887116">
    <property type="component" value="Unassembled WGS sequence"/>
</dbReference>
<dbReference type="Gene3D" id="3.30.420.10">
    <property type="entry name" value="Ribonuclease H-like superfamily/Ribonuclease H"/>
    <property type="match status" value="1"/>
</dbReference>
<keyword evidence="1" id="KW-0540">Nuclease</keyword>
<keyword evidence="6" id="KW-0229">DNA integration</keyword>
<evidence type="ECO:0000256" key="2">
    <source>
        <dbReference type="ARBA" id="ARBA00022723"/>
    </source>
</evidence>
<dbReference type="EMBL" id="BMAO01001463">
    <property type="protein sequence ID" value="GFQ73541.1"/>
    <property type="molecule type" value="Genomic_DNA"/>
</dbReference>
<proteinExistence type="predicted"/>
<reference evidence="11" key="1">
    <citation type="submission" date="2020-07" db="EMBL/GenBank/DDBJ databases">
        <title>Multicomponent nature underlies the extraordinary mechanical properties of spider dragline silk.</title>
        <authorList>
            <person name="Kono N."/>
            <person name="Nakamura H."/>
            <person name="Mori M."/>
            <person name="Yoshida Y."/>
            <person name="Ohtoshi R."/>
            <person name="Malay A.D."/>
            <person name="Moran D.A.P."/>
            <person name="Tomita M."/>
            <person name="Numata K."/>
            <person name="Arakawa K."/>
        </authorList>
    </citation>
    <scope>NUCLEOTIDE SEQUENCE</scope>
</reference>
<evidence type="ECO:0000256" key="6">
    <source>
        <dbReference type="ARBA" id="ARBA00022908"/>
    </source>
</evidence>
<dbReference type="AlphaFoldDB" id="A0A8X6F9R8"/>
<dbReference type="GO" id="GO:0015074">
    <property type="term" value="P:DNA integration"/>
    <property type="evidence" value="ECO:0007669"/>
    <property type="project" value="UniProtKB-KW"/>
</dbReference>
<dbReference type="GO" id="GO:0003676">
    <property type="term" value="F:nucleic acid binding"/>
    <property type="evidence" value="ECO:0007669"/>
    <property type="project" value="InterPro"/>
</dbReference>
<dbReference type="SUPFAM" id="SSF53098">
    <property type="entry name" value="Ribonuclease H-like"/>
    <property type="match status" value="1"/>
</dbReference>
<evidence type="ECO:0000313" key="11">
    <source>
        <dbReference type="EMBL" id="GFQ73541.1"/>
    </source>
</evidence>
<dbReference type="GO" id="GO:0016787">
    <property type="term" value="F:hydrolase activity"/>
    <property type="evidence" value="ECO:0007669"/>
    <property type="project" value="UniProtKB-KW"/>
</dbReference>
<organism evidence="11 12">
    <name type="scientific">Trichonephila clavata</name>
    <name type="common">Joro spider</name>
    <name type="synonym">Nephila clavata</name>
    <dbReference type="NCBI Taxonomy" id="2740835"/>
    <lineage>
        <taxon>Eukaryota</taxon>
        <taxon>Metazoa</taxon>
        <taxon>Ecdysozoa</taxon>
        <taxon>Arthropoda</taxon>
        <taxon>Chelicerata</taxon>
        <taxon>Arachnida</taxon>
        <taxon>Araneae</taxon>
        <taxon>Araneomorphae</taxon>
        <taxon>Entelegynae</taxon>
        <taxon>Araneoidea</taxon>
        <taxon>Nephilidae</taxon>
        <taxon>Trichonephila</taxon>
    </lineage>
</organism>
<comment type="caution">
    <text evidence="11">The sequence shown here is derived from an EMBL/GenBank/DDBJ whole genome shotgun (WGS) entry which is preliminary data.</text>
</comment>
<dbReference type="InterPro" id="IPR036397">
    <property type="entry name" value="RNaseH_sf"/>
</dbReference>
<dbReference type="PROSITE" id="PS50994">
    <property type="entry name" value="INTEGRASE"/>
    <property type="match status" value="1"/>
</dbReference>
<dbReference type="InterPro" id="IPR001584">
    <property type="entry name" value="Integrase_cat-core"/>
</dbReference>
<keyword evidence="4" id="KW-0378">Hydrolase</keyword>
<keyword evidence="9" id="KW-0233">DNA recombination</keyword>
<keyword evidence="2" id="KW-0479">Metal-binding</keyword>
<evidence type="ECO:0000259" key="10">
    <source>
        <dbReference type="PROSITE" id="PS50994"/>
    </source>
</evidence>
<keyword evidence="8" id="KW-0239">DNA-directed DNA polymerase</keyword>
<evidence type="ECO:0000256" key="7">
    <source>
        <dbReference type="ARBA" id="ARBA00022918"/>
    </source>
</evidence>
<dbReference type="OrthoDB" id="413361at2759"/>
<evidence type="ECO:0000256" key="1">
    <source>
        <dbReference type="ARBA" id="ARBA00022722"/>
    </source>
</evidence>
<keyword evidence="7" id="KW-0695">RNA-directed DNA polymerase</keyword>
<dbReference type="PANTHER" id="PTHR42648:SF11">
    <property type="entry name" value="TRANSPOSON TY4-P GAG-POL POLYPROTEIN"/>
    <property type="match status" value="1"/>
</dbReference>
<feature type="domain" description="Integrase catalytic" evidence="10">
    <location>
        <begin position="1"/>
        <end position="75"/>
    </location>
</feature>
<dbReference type="GO" id="GO:0006310">
    <property type="term" value="P:DNA recombination"/>
    <property type="evidence" value="ECO:0007669"/>
    <property type="project" value="UniProtKB-KW"/>
</dbReference>
<dbReference type="PANTHER" id="PTHR42648">
    <property type="entry name" value="TRANSPOSASE, PUTATIVE-RELATED"/>
    <property type="match status" value="1"/>
</dbReference>
<protein>
    <submittedName>
        <fullName evidence="11">Retrovirus-related Pol polyprotein from transposon TNT 1-94</fullName>
    </submittedName>
</protein>
<accession>A0A8X6F9R8</accession>
<evidence type="ECO:0000256" key="4">
    <source>
        <dbReference type="ARBA" id="ARBA00022801"/>
    </source>
</evidence>
<keyword evidence="8" id="KW-0548">Nucleotidyltransferase</keyword>
<dbReference type="GO" id="GO:0004519">
    <property type="term" value="F:endonuclease activity"/>
    <property type="evidence" value="ECO:0007669"/>
    <property type="project" value="UniProtKB-KW"/>
</dbReference>
<evidence type="ECO:0000256" key="8">
    <source>
        <dbReference type="ARBA" id="ARBA00022932"/>
    </source>
</evidence>
<evidence type="ECO:0000256" key="9">
    <source>
        <dbReference type="ARBA" id="ARBA00023172"/>
    </source>
</evidence>
<dbReference type="InterPro" id="IPR012337">
    <property type="entry name" value="RNaseH-like_sf"/>
</dbReference>
<dbReference type="GO" id="GO:0046872">
    <property type="term" value="F:metal ion binding"/>
    <property type="evidence" value="ECO:0007669"/>
    <property type="project" value="UniProtKB-KW"/>
</dbReference>
<dbReference type="GO" id="GO:0003964">
    <property type="term" value="F:RNA-directed DNA polymerase activity"/>
    <property type="evidence" value="ECO:0007669"/>
    <property type="project" value="UniProtKB-KW"/>
</dbReference>
<dbReference type="InterPro" id="IPR039537">
    <property type="entry name" value="Retrotran_Ty1/copia-like"/>
</dbReference>
<keyword evidence="5" id="KW-0460">Magnesium</keyword>
<sequence length="187" mass="21477">MNLFSMSMSYTPQLNGAAERENRTIVESVRCMIYARSLPLKLWAEAVNTSVYVLNHTVPTSIKDKSPYELWFSKEVINIDHLHVFGRECYLNKKGGNGTKRVCGFEDAEESLVQQSSRNLRDRSILKMPTKFDSFILLAEYIEPQTYKEAMASEDSDKWLAAMKEELESLSINNTWVPVNLLSDRKP</sequence>
<dbReference type="GO" id="GO:0003887">
    <property type="term" value="F:DNA-directed DNA polymerase activity"/>
    <property type="evidence" value="ECO:0007669"/>
    <property type="project" value="UniProtKB-KW"/>
</dbReference>
<keyword evidence="8" id="KW-0808">Transferase</keyword>
<evidence type="ECO:0000256" key="5">
    <source>
        <dbReference type="ARBA" id="ARBA00022842"/>
    </source>
</evidence>
<gene>
    <name evidence="11" type="primary">POLX_999</name>
    <name evidence="11" type="ORF">TNCT_662111</name>
</gene>
<keyword evidence="12" id="KW-1185">Reference proteome</keyword>
<evidence type="ECO:0000256" key="3">
    <source>
        <dbReference type="ARBA" id="ARBA00022759"/>
    </source>
</evidence>